<dbReference type="RefSeq" id="WP_149852473.1">
    <property type="nucleotide sequence ID" value="NZ_VUOB01000051.1"/>
</dbReference>
<proteinExistence type="predicted"/>
<dbReference type="AlphaFoldDB" id="A0A5B2WY75"/>
<protein>
    <submittedName>
        <fullName evidence="1">Uncharacterized protein</fullName>
    </submittedName>
</protein>
<reference evidence="1 2" key="2">
    <citation type="submission" date="2019-09" db="EMBL/GenBank/DDBJ databases">
        <authorList>
            <person name="Jin C."/>
        </authorList>
    </citation>
    <scope>NUCLEOTIDE SEQUENCE [LARGE SCALE GENOMIC DNA]</scope>
    <source>
        <strain evidence="1 2">AN110305</strain>
    </source>
</reference>
<accession>A0A5B2WY75</accession>
<evidence type="ECO:0000313" key="1">
    <source>
        <dbReference type="EMBL" id="KAA2256531.1"/>
    </source>
</evidence>
<dbReference type="Proteomes" id="UP000323454">
    <property type="component" value="Unassembled WGS sequence"/>
</dbReference>
<dbReference type="EMBL" id="VUOB01000051">
    <property type="protein sequence ID" value="KAA2256531.1"/>
    <property type="molecule type" value="Genomic_DNA"/>
</dbReference>
<evidence type="ECO:0000313" key="2">
    <source>
        <dbReference type="Proteomes" id="UP000323454"/>
    </source>
</evidence>
<keyword evidence="2" id="KW-1185">Reference proteome</keyword>
<name>A0A5B2WY75_9PSEU</name>
<gene>
    <name evidence="1" type="ORF">F0L68_26205</name>
</gene>
<organism evidence="1 2">
    <name type="scientific">Solihabitans fulvus</name>
    <dbReference type="NCBI Taxonomy" id="1892852"/>
    <lineage>
        <taxon>Bacteria</taxon>
        <taxon>Bacillati</taxon>
        <taxon>Actinomycetota</taxon>
        <taxon>Actinomycetes</taxon>
        <taxon>Pseudonocardiales</taxon>
        <taxon>Pseudonocardiaceae</taxon>
        <taxon>Solihabitans</taxon>
    </lineage>
</organism>
<dbReference type="OrthoDB" id="3630339at2"/>
<sequence>MSPALANAFRLLRFDLYGYLDEIEFLVNDLDDADSPELRLIGELVPGLVTTIRGMLARHVPNKEGFCPVCSIIPGGRQFRRESWPCREVQTIHDLLKDPDGVFAKVMAASSSP</sequence>
<reference evidence="1 2" key="1">
    <citation type="submission" date="2019-09" db="EMBL/GenBank/DDBJ databases">
        <title>Goodfellowia gen. nov., a new genus of the Pseudonocardineae related to Actinoalloteichus, containing Goodfellowia coeruleoviolacea gen. nov., comb. nov. gen. nov., comb. nov.</title>
        <authorList>
            <person name="Labeda D."/>
        </authorList>
    </citation>
    <scope>NUCLEOTIDE SEQUENCE [LARGE SCALE GENOMIC DNA]</scope>
    <source>
        <strain evidence="1 2">AN110305</strain>
    </source>
</reference>
<comment type="caution">
    <text evidence="1">The sequence shown here is derived from an EMBL/GenBank/DDBJ whole genome shotgun (WGS) entry which is preliminary data.</text>
</comment>